<keyword evidence="2" id="KW-0732">Signal</keyword>
<reference evidence="4" key="1">
    <citation type="journal article" date="2019" name="Int. J. Syst. Evol. Microbiol.">
        <title>The Global Catalogue of Microorganisms (GCM) 10K type strain sequencing project: providing services to taxonomists for standard genome sequencing and annotation.</title>
        <authorList>
            <consortium name="The Broad Institute Genomics Platform"/>
            <consortium name="The Broad Institute Genome Sequencing Center for Infectious Disease"/>
            <person name="Wu L."/>
            <person name="Ma J."/>
        </authorList>
    </citation>
    <scope>NUCLEOTIDE SEQUENCE [LARGE SCALE GENOMIC DNA]</scope>
    <source>
        <strain evidence="4">TISTR 1827</strain>
    </source>
</reference>
<dbReference type="SUPFAM" id="SSF69304">
    <property type="entry name" value="Tricorn protease N-terminal domain"/>
    <property type="match status" value="1"/>
</dbReference>
<proteinExistence type="inferred from homology"/>
<evidence type="ECO:0000256" key="1">
    <source>
        <dbReference type="ARBA" id="ARBA00009820"/>
    </source>
</evidence>
<name>A0ABW5QYF7_9BACL</name>
<evidence type="ECO:0000256" key="2">
    <source>
        <dbReference type="SAM" id="SignalP"/>
    </source>
</evidence>
<evidence type="ECO:0008006" key="5">
    <source>
        <dbReference type="Google" id="ProtNLM"/>
    </source>
</evidence>
<evidence type="ECO:0000313" key="3">
    <source>
        <dbReference type="EMBL" id="MFD2661394.1"/>
    </source>
</evidence>
<protein>
    <recommendedName>
        <fullName evidence="5">Lipoprotein LpqB beta-propeller domain-containing protein</fullName>
    </recommendedName>
</protein>
<dbReference type="PROSITE" id="PS51257">
    <property type="entry name" value="PROKAR_LIPOPROTEIN"/>
    <property type="match status" value="1"/>
</dbReference>
<organism evidence="3 4">
    <name type="scientific">Paenibacillus thailandensis</name>
    <dbReference type="NCBI Taxonomy" id="393250"/>
    <lineage>
        <taxon>Bacteria</taxon>
        <taxon>Bacillati</taxon>
        <taxon>Bacillota</taxon>
        <taxon>Bacilli</taxon>
        <taxon>Bacillales</taxon>
        <taxon>Paenibacillaceae</taxon>
        <taxon>Paenibacillus</taxon>
    </lineage>
</organism>
<feature type="signal peptide" evidence="2">
    <location>
        <begin position="1"/>
        <end position="22"/>
    </location>
</feature>
<comment type="caution">
    <text evidence="3">The sequence shown here is derived from an EMBL/GenBank/DDBJ whole genome shotgun (WGS) entry which is preliminary data.</text>
</comment>
<evidence type="ECO:0000313" key="4">
    <source>
        <dbReference type="Proteomes" id="UP001597493"/>
    </source>
</evidence>
<dbReference type="PANTHER" id="PTHR36842">
    <property type="entry name" value="PROTEIN TOLB HOMOLOG"/>
    <property type="match status" value="1"/>
</dbReference>
<dbReference type="Pfam" id="PF07676">
    <property type="entry name" value="PD40"/>
    <property type="match status" value="1"/>
</dbReference>
<dbReference type="PANTHER" id="PTHR36842:SF1">
    <property type="entry name" value="PROTEIN TOLB"/>
    <property type="match status" value="1"/>
</dbReference>
<dbReference type="InterPro" id="IPR011042">
    <property type="entry name" value="6-blade_b-propeller_TolB-like"/>
</dbReference>
<dbReference type="InterPro" id="IPR011659">
    <property type="entry name" value="WD40"/>
</dbReference>
<keyword evidence="4" id="KW-1185">Reference proteome</keyword>
<gene>
    <name evidence="3" type="ORF">ACFSW5_14160</name>
</gene>
<dbReference type="Gene3D" id="2.120.10.30">
    <property type="entry name" value="TolB, C-terminal domain"/>
    <property type="match status" value="1"/>
</dbReference>
<feature type="chain" id="PRO_5046283017" description="Lipoprotein LpqB beta-propeller domain-containing protein" evidence="2">
    <location>
        <begin position="23"/>
        <end position="365"/>
    </location>
</feature>
<dbReference type="Proteomes" id="UP001597493">
    <property type="component" value="Unassembled WGS sequence"/>
</dbReference>
<sequence length="365" mass="39084">MNKFKLTAGAAALCCTAMLASACTFGGGTGEQPERETIQKPDKTITVINETPPAASVTVSNIATVEDARGMNFLDDERIVFSRKNTGVPPQPVEGEEVYPNNLYVYDLAGKTSELLVEDQQNLGFSVLSPDGKHLFYKMTEEATAFGRILDLATMKSVNLDIEEPIDLNGGQWIDDSHVLVSTLFGKVVVADLSGKTETVLEPGGVLLGAAAGDGGIYYIQGGDNRELYFVADEEGAQPEKIAEGVEWIIPSPDRKQLAMVKVTSETERTLSVIDRKGQKLLDIEKGTQIFGTSWSPDGTKLAYSLTSETGGDNGVFVADSLTGEKTGVLVGQASDTVAWSPSGKKLLASVFENDRFVTSVITLQ</sequence>
<accession>A0ABW5QYF7</accession>
<comment type="similarity">
    <text evidence="1">Belongs to the TolB family.</text>
</comment>
<dbReference type="RefSeq" id="WP_379274178.1">
    <property type="nucleotide sequence ID" value="NZ_JBHUGT010000051.1"/>
</dbReference>
<dbReference type="EMBL" id="JBHUMY010000013">
    <property type="protein sequence ID" value="MFD2661394.1"/>
    <property type="molecule type" value="Genomic_DNA"/>
</dbReference>